<dbReference type="AlphaFoldDB" id="A0A433DE98"/>
<evidence type="ECO:0000259" key="2">
    <source>
        <dbReference type="PROSITE" id="PS51025"/>
    </source>
</evidence>
<dbReference type="InterPro" id="IPR052768">
    <property type="entry name" value="RBM25"/>
</dbReference>
<keyword evidence="4" id="KW-1185">Reference proteome</keyword>
<accession>A0A433DE98</accession>
<feature type="compositionally biased region" description="Acidic residues" evidence="1">
    <location>
        <begin position="78"/>
        <end position="87"/>
    </location>
</feature>
<feature type="domain" description="PWI" evidence="2">
    <location>
        <begin position="143"/>
        <end position="224"/>
    </location>
</feature>
<dbReference type="InterPro" id="IPR002483">
    <property type="entry name" value="PWI_dom"/>
</dbReference>
<dbReference type="GO" id="GO:0005681">
    <property type="term" value="C:spliceosomal complex"/>
    <property type="evidence" value="ECO:0007669"/>
    <property type="project" value="TreeGrafter"/>
</dbReference>
<reference evidence="3 4" key="1">
    <citation type="journal article" date="2018" name="New Phytol.">
        <title>Phylogenomics of Endogonaceae and evolution of mycorrhizas within Mucoromycota.</title>
        <authorList>
            <person name="Chang Y."/>
            <person name="Desiro A."/>
            <person name="Na H."/>
            <person name="Sandor L."/>
            <person name="Lipzen A."/>
            <person name="Clum A."/>
            <person name="Barry K."/>
            <person name="Grigoriev I.V."/>
            <person name="Martin F.M."/>
            <person name="Stajich J.E."/>
            <person name="Smith M.E."/>
            <person name="Bonito G."/>
            <person name="Spatafora J.W."/>
        </authorList>
    </citation>
    <scope>NUCLEOTIDE SEQUENCE [LARGE SCALE GENOMIC DNA]</scope>
    <source>
        <strain evidence="3 4">GMNB39</strain>
    </source>
</reference>
<dbReference type="SMART" id="SM00311">
    <property type="entry name" value="PWI"/>
    <property type="match status" value="1"/>
</dbReference>
<evidence type="ECO:0000256" key="1">
    <source>
        <dbReference type="SAM" id="MobiDB-lite"/>
    </source>
</evidence>
<organism evidence="3 4">
    <name type="scientific">Jimgerdemannia flammicorona</name>
    <dbReference type="NCBI Taxonomy" id="994334"/>
    <lineage>
        <taxon>Eukaryota</taxon>
        <taxon>Fungi</taxon>
        <taxon>Fungi incertae sedis</taxon>
        <taxon>Mucoromycota</taxon>
        <taxon>Mucoromycotina</taxon>
        <taxon>Endogonomycetes</taxon>
        <taxon>Endogonales</taxon>
        <taxon>Endogonaceae</taxon>
        <taxon>Jimgerdemannia</taxon>
    </lineage>
</organism>
<sequence>MREREREQQQQQQQRAANGETGTGRGDVDATSNGVDASMAVQPLASATDQTPTARRGKFNFNLALKRRAPTVSKSGTPEEDEDDEENAERKKRRVLVPLNYDDDDLKGVGEKTAALLVTQEVSAEERRRLVTELVDEIRAAQDGVWKWNVKWDELDELLPFVAKQIVDLLGVQEDELTSFVMDHVRNRRTPEELVTELEMEAPNFVMKLWRRLIFETESKHRKL</sequence>
<gene>
    <name evidence="3" type="ORF">BC936DRAFT_143176</name>
</gene>
<dbReference type="Gene3D" id="1.20.1390.10">
    <property type="entry name" value="PWI domain"/>
    <property type="match status" value="1"/>
</dbReference>
<evidence type="ECO:0000313" key="3">
    <source>
        <dbReference type="EMBL" id="RUP49149.1"/>
    </source>
</evidence>
<dbReference type="Pfam" id="PF01480">
    <property type="entry name" value="PWI"/>
    <property type="match status" value="1"/>
</dbReference>
<dbReference type="PANTHER" id="PTHR18806">
    <property type="entry name" value="RBM25 PROTEIN"/>
    <property type="match status" value="1"/>
</dbReference>
<feature type="region of interest" description="Disordered" evidence="1">
    <location>
        <begin position="1"/>
        <end position="95"/>
    </location>
</feature>
<dbReference type="GO" id="GO:0003729">
    <property type="term" value="F:mRNA binding"/>
    <property type="evidence" value="ECO:0007669"/>
    <property type="project" value="TreeGrafter"/>
</dbReference>
<evidence type="ECO:0000313" key="4">
    <source>
        <dbReference type="Proteomes" id="UP000268093"/>
    </source>
</evidence>
<dbReference type="OrthoDB" id="6275295at2759"/>
<proteinExistence type="predicted"/>
<comment type="caution">
    <text evidence="3">The sequence shown here is derived from an EMBL/GenBank/DDBJ whole genome shotgun (WGS) entry which is preliminary data.</text>
</comment>
<dbReference type="PANTHER" id="PTHR18806:SF4">
    <property type="entry name" value="RNA-BINDING PROTEIN 25"/>
    <property type="match status" value="1"/>
</dbReference>
<dbReference type="PROSITE" id="PS51025">
    <property type="entry name" value="PWI"/>
    <property type="match status" value="1"/>
</dbReference>
<protein>
    <recommendedName>
        <fullName evidence="2">PWI domain-containing protein</fullName>
    </recommendedName>
</protein>
<dbReference type="EMBL" id="RBNI01002569">
    <property type="protein sequence ID" value="RUP49149.1"/>
    <property type="molecule type" value="Genomic_DNA"/>
</dbReference>
<name>A0A433DE98_9FUNG</name>
<dbReference type="Proteomes" id="UP000268093">
    <property type="component" value="Unassembled WGS sequence"/>
</dbReference>